<protein>
    <submittedName>
        <fullName evidence="3">DUF58 domain-containing protein</fullName>
    </submittedName>
</protein>
<dbReference type="Pfam" id="PF01882">
    <property type="entry name" value="DUF58"/>
    <property type="match status" value="1"/>
</dbReference>
<organism evidence="3 4">
    <name type="scientific">Natribaculum luteum</name>
    <dbReference type="NCBI Taxonomy" id="1586232"/>
    <lineage>
        <taxon>Archaea</taxon>
        <taxon>Methanobacteriati</taxon>
        <taxon>Methanobacteriota</taxon>
        <taxon>Stenosarchaea group</taxon>
        <taxon>Halobacteria</taxon>
        <taxon>Halobacteriales</taxon>
        <taxon>Natrialbaceae</taxon>
        <taxon>Natribaculum</taxon>
    </lineage>
</organism>
<evidence type="ECO:0000313" key="4">
    <source>
        <dbReference type="Proteomes" id="UP001595821"/>
    </source>
</evidence>
<keyword evidence="1" id="KW-0812">Transmembrane</keyword>
<dbReference type="Proteomes" id="UP001595821">
    <property type="component" value="Unassembled WGS sequence"/>
</dbReference>
<dbReference type="RefSeq" id="WP_246967449.1">
    <property type="nucleotide sequence ID" value="NZ_CP095397.1"/>
</dbReference>
<evidence type="ECO:0000259" key="2">
    <source>
        <dbReference type="Pfam" id="PF01882"/>
    </source>
</evidence>
<keyword evidence="1" id="KW-1133">Transmembrane helix</keyword>
<dbReference type="PANTHER" id="PTHR33608">
    <property type="entry name" value="BLL2464 PROTEIN"/>
    <property type="match status" value="1"/>
</dbReference>
<comment type="caution">
    <text evidence="3">The sequence shown here is derived from an EMBL/GenBank/DDBJ whole genome shotgun (WGS) entry which is preliminary data.</text>
</comment>
<name>A0ABD5NX24_9EURY</name>
<reference evidence="3 4" key="1">
    <citation type="journal article" date="2014" name="Int. J. Syst. Evol. Microbiol.">
        <title>Complete genome sequence of Corynebacterium casei LMG S-19264T (=DSM 44701T), isolated from a smear-ripened cheese.</title>
        <authorList>
            <consortium name="US DOE Joint Genome Institute (JGI-PGF)"/>
            <person name="Walter F."/>
            <person name="Albersmeier A."/>
            <person name="Kalinowski J."/>
            <person name="Ruckert C."/>
        </authorList>
    </citation>
    <scope>NUCLEOTIDE SEQUENCE [LARGE SCALE GENOMIC DNA]</scope>
    <source>
        <strain evidence="3 4">IBRC-M 10912</strain>
    </source>
</reference>
<evidence type="ECO:0000313" key="3">
    <source>
        <dbReference type="EMBL" id="MFC4246320.1"/>
    </source>
</evidence>
<dbReference type="Gene3D" id="2.60.40.10">
    <property type="entry name" value="Immunoglobulins"/>
    <property type="match status" value="1"/>
</dbReference>
<evidence type="ECO:0000256" key="1">
    <source>
        <dbReference type="SAM" id="Phobius"/>
    </source>
</evidence>
<gene>
    <name evidence="3" type="ORF">ACFOZ7_04845</name>
</gene>
<dbReference type="AlphaFoldDB" id="A0ABD5NX24"/>
<dbReference type="InterPro" id="IPR055693">
    <property type="entry name" value="DUF7269"/>
</dbReference>
<keyword evidence="1" id="KW-0472">Membrane</keyword>
<dbReference type="InterPro" id="IPR013783">
    <property type="entry name" value="Ig-like_fold"/>
</dbReference>
<dbReference type="Pfam" id="PF23933">
    <property type="entry name" value="DUF7269"/>
    <property type="match status" value="1"/>
</dbReference>
<feature type="transmembrane region" description="Helical" evidence="1">
    <location>
        <begin position="35"/>
        <end position="53"/>
    </location>
</feature>
<dbReference type="GeneID" id="71854901"/>
<feature type="domain" description="DUF58" evidence="2">
    <location>
        <begin position="420"/>
        <end position="600"/>
    </location>
</feature>
<dbReference type="EMBL" id="JBHSDJ010000013">
    <property type="protein sequence ID" value="MFC4246320.1"/>
    <property type="molecule type" value="Genomic_DNA"/>
</dbReference>
<feature type="transmembrane region" description="Helical" evidence="1">
    <location>
        <begin position="230"/>
        <end position="248"/>
    </location>
</feature>
<sequence>MSASRRSLALLGGVLAFAGAVAVLAGVVAVGMVQGTIPLVGILAVFVAASATFRRRTTVDRTETPDPERRRHVPVPGDDLLETVDQFRSSEFGFTPTTRRITAGLRSAAAAVLTRFEGLSADEARERIEDGTWTDDPHAAAFLSPTLEEPGRPLRERIAATLGRTSTFRTGVRRTAAAVASIGYADASRDESPGTVTLPRYDAERESVTTRTTSDAVTGTATRTSRSTGYWVGIGTVALLAIGLGALAESSAVVLAGVVGIGYAGFARTSEPPVPEIDLERTTGDDSPEPGDEVAVTVTITNEGGTLLPDLRFVDGVPSGLSVTDGSARLGTALRPGESVTLEYTVTARRGRHTFDPALVLTRDLSRATERETLVAEETTLVSEPVSRPTATPVPLRAAAATFAGRLSTADGGSGTEFHSVREYRKTDPLNRVDWNRHARTGDLATLEFHEERAARVLVLVDAREAAYLAPEPDAAHAVDRSVEAAGRIAASLLEDGDAVGLAALGPTSRPDGSDADEPCWLAPSSGRHHRERLRESLATHPQFSTLPPVRQSNWLGQLRAIRRRLSAGTQIVLLTPLCDQGSVDVARRLDARGHAVTVVSPDPTTDRTTSQQLARVGRRIRRFDLQRAGVPVVDWQADETIDEAFARTNAGGRR</sequence>
<dbReference type="InterPro" id="IPR002881">
    <property type="entry name" value="DUF58"/>
</dbReference>
<dbReference type="PANTHER" id="PTHR33608:SF6">
    <property type="entry name" value="BLL2464 PROTEIN"/>
    <property type="match status" value="1"/>
</dbReference>
<accession>A0ABD5NX24</accession>
<proteinExistence type="predicted"/>